<keyword evidence="3" id="KW-0716">Sensory transduction</keyword>
<feature type="transmembrane region" description="Helical" evidence="14">
    <location>
        <begin position="897"/>
        <end position="922"/>
    </location>
</feature>
<feature type="non-terminal residue" evidence="16">
    <location>
        <position position="1"/>
    </location>
</feature>
<dbReference type="GO" id="GO:0004984">
    <property type="term" value="F:olfactory receptor activity"/>
    <property type="evidence" value="ECO:0007669"/>
    <property type="project" value="InterPro"/>
</dbReference>
<feature type="transmembrane region" description="Helical" evidence="14">
    <location>
        <begin position="304"/>
        <end position="325"/>
    </location>
</feature>
<dbReference type="STRING" id="623744.A0A553R6W8"/>
<keyword evidence="7 13" id="KW-0297">G-protein coupled receptor</keyword>
<evidence type="ECO:0000256" key="3">
    <source>
        <dbReference type="ARBA" id="ARBA00022606"/>
    </source>
</evidence>
<feature type="transmembrane region" description="Helical" evidence="14">
    <location>
        <begin position="449"/>
        <end position="474"/>
    </location>
</feature>
<reference evidence="16 17" key="1">
    <citation type="journal article" date="2019" name="Sci. Data">
        <title>Hybrid genome assembly and annotation of Danionella translucida.</title>
        <authorList>
            <person name="Kadobianskyi M."/>
            <person name="Schulze L."/>
            <person name="Schuelke M."/>
            <person name="Judkewitz B."/>
        </authorList>
    </citation>
    <scope>NUCLEOTIDE SEQUENCE [LARGE SCALE GENOMIC DNA]</scope>
    <source>
        <strain evidence="16 17">Bolton</strain>
    </source>
</reference>
<evidence type="ECO:0000256" key="8">
    <source>
        <dbReference type="ARBA" id="ARBA00023136"/>
    </source>
</evidence>
<evidence type="ECO:0000256" key="14">
    <source>
        <dbReference type="SAM" id="Phobius"/>
    </source>
</evidence>
<feature type="transmembrane region" description="Helical" evidence="14">
    <location>
        <begin position="760"/>
        <end position="780"/>
    </location>
</feature>
<dbReference type="PRINTS" id="PR00245">
    <property type="entry name" value="OLFACTORYR"/>
</dbReference>
<evidence type="ECO:0000313" key="17">
    <source>
        <dbReference type="Proteomes" id="UP000316079"/>
    </source>
</evidence>
<evidence type="ECO:0000256" key="1">
    <source>
        <dbReference type="ARBA" id="ARBA00004651"/>
    </source>
</evidence>
<dbReference type="Pfam" id="PF13853">
    <property type="entry name" value="7tm_4"/>
    <property type="match status" value="3"/>
</dbReference>
<feature type="domain" description="G-protein coupled receptors family 1 profile" evidence="15">
    <location>
        <begin position="149"/>
        <end position="397"/>
    </location>
</feature>
<evidence type="ECO:0000256" key="10">
    <source>
        <dbReference type="ARBA" id="ARBA00023170"/>
    </source>
</evidence>
<dbReference type="SUPFAM" id="SSF81321">
    <property type="entry name" value="Family A G protein-coupled receptor-like"/>
    <property type="match status" value="4"/>
</dbReference>
<dbReference type="Proteomes" id="UP000316079">
    <property type="component" value="Unassembled WGS sequence"/>
</dbReference>
<evidence type="ECO:0000256" key="6">
    <source>
        <dbReference type="ARBA" id="ARBA00022989"/>
    </source>
</evidence>
<dbReference type="PROSITE" id="PS50262">
    <property type="entry name" value="G_PROTEIN_RECEP_F1_2"/>
    <property type="match status" value="3"/>
</dbReference>
<feature type="transmembrane region" description="Helical" evidence="14">
    <location>
        <begin position="65"/>
        <end position="85"/>
    </location>
</feature>
<evidence type="ECO:0000256" key="2">
    <source>
        <dbReference type="ARBA" id="ARBA00022475"/>
    </source>
</evidence>
<dbReference type="InterPro" id="IPR000276">
    <property type="entry name" value="GPCR_Rhodpsn"/>
</dbReference>
<dbReference type="PANTHER" id="PTHR26451">
    <property type="entry name" value="G_PROTEIN_RECEP_F1_2 DOMAIN-CONTAINING PROTEIN"/>
    <property type="match status" value="1"/>
</dbReference>
<gene>
    <name evidence="16" type="ORF">DNTS_034150</name>
</gene>
<protein>
    <recommendedName>
        <fullName evidence="15">G-protein coupled receptors family 1 profile domain-containing protein</fullName>
    </recommendedName>
</protein>
<evidence type="ECO:0000256" key="11">
    <source>
        <dbReference type="ARBA" id="ARBA00023180"/>
    </source>
</evidence>
<dbReference type="InterPro" id="IPR017452">
    <property type="entry name" value="GPCR_Rhodpsn_7TM"/>
</dbReference>
<dbReference type="OrthoDB" id="6151005at2759"/>
<organism evidence="16 17">
    <name type="scientific">Danionella cerebrum</name>
    <dbReference type="NCBI Taxonomy" id="2873325"/>
    <lineage>
        <taxon>Eukaryota</taxon>
        <taxon>Metazoa</taxon>
        <taxon>Chordata</taxon>
        <taxon>Craniata</taxon>
        <taxon>Vertebrata</taxon>
        <taxon>Euteleostomi</taxon>
        <taxon>Actinopterygii</taxon>
        <taxon>Neopterygii</taxon>
        <taxon>Teleostei</taxon>
        <taxon>Ostariophysi</taxon>
        <taxon>Cypriniformes</taxon>
        <taxon>Danionidae</taxon>
        <taxon>Danioninae</taxon>
        <taxon>Danionella</taxon>
    </lineage>
</organism>
<feature type="transmembrane region" description="Helical" evidence="14">
    <location>
        <begin position="660"/>
        <end position="680"/>
    </location>
</feature>
<dbReference type="EMBL" id="SRMA01025203">
    <property type="protein sequence ID" value="TRY97929.1"/>
    <property type="molecule type" value="Genomic_DNA"/>
</dbReference>
<evidence type="ECO:0000259" key="15">
    <source>
        <dbReference type="PROSITE" id="PS50262"/>
    </source>
</evidence>
<feature type="transmembrane region" description="Helical" evidence="14">
    <location>
        <begin position="934"/>
        <end position="954"/>
    </location>
</feature>
<evidence type="ECO:0000256" key="9">
    <source>
        <dbReference type="ARBA" id="ARBA00023157"/>
    </source>
</evidence>
<feature type="transmembrane region" description="Helical" evidence="14">
    <location>
        <begin position="380"/>
        <end position="399"/>
    </location>
</feature>
<keyword evidence="6 14" id="KW-1133">Transmembrane helix</keyword>
<keyword evidence="17" id="KW-1185">Reference proteome</keyword>
<feature type="transmembrane region" description="Helical" evidence="14">
    <location>
        <begin position="33"/>
        <end position="58"/>
    </location>
</feature>
<keyword evidence="11" id="KW-0325">Glycoprotein</keyword>
<dbReference type="PRINTS" id="PR00237">
    <property type="entry name" value="GPCRRHODOPSN"/>
</dbReference>
<feature type="transmembrane region" description="Helical" evidence="14">
    <location>
        <begin position="133"/>
        <end position="155"/>
    </location>
</feature>
<accession>A0A553R6W8</accession>
<keyword evidence="9" id="KW-1015">Disulfide bond</keyword>
<feature type="transmembrane region" description="Helical" evidence="14">
    <location>
        <begin position="692"/>
        <end position="714"/>
    </location>
</feature>
<feature type="transmembrane region" description="Helical" evidence="14">
    <location>
        <begin position="619"/>
        <end position="640"/>
    </location>
</feature>
<dbReference type="InterPro" id="IPR000725">
    <property type="entry name" value="Olfact_rcpt"/>
</dbReference>
<keyword evidence="4 13" id="KW-0812">Transmembrane</keyword>
<feature type="domain" description="G-protein coupled receptors family 1 profile" evidence="15">
    <location>
        <begin position="742"/>
        <end position="990"/>
    </location>
</feature>
<feature type="transmembrane region" description="Helical" evidence="14">
    <location>
        <begin position="249"/>
        <end position="271"/>
    </location>
</feature>
<feature type="domain" description="G-protein coupled receptors family 1 profile" evidence="15">
    <location>
        <begin position="464"/>
        <end position="712"/>
    </location>
</feature>
<comment type="similarity">
    <text evidence="13">Belongs to the G-protein coupled receptor 1 family.</text>
</comment>
<feature type="transmembrane region" description="Helical" evidence="14">
    <location>
        <begin position="974"/>
        <end position="994"/>
    </location>
</feature>
<dbReference type="GO" id="GO:0005886">
    <property type="term" value="C:plasma membrane"/>
    <property type="evidence" value="ECO:0007669"/>
    <property type="project" value="UniProtKB-SubCell"/>
</dbReference>
<evidence type="ECO:0000313" key="16">
    <source>
        <dbReference type="EMBL" id="TRY97929.1"/>
    </source>
</evidence>
<name>A0A553R6W8_9TELE</name>
<keyword evidence="12 13" id="KW-0807">Transducer</keyword>
<comment type="subcellular location">
    <subcellularLocation>
        <location evidence="1">Cell membrane</location>
        <topology evidence="1">Multi-pass membrane protein</topology>
    </subcellularLocation>
</comment>
<evidence type="ECO:0000256" key="7">
    <source>
        <dbReference type="ARBA" id="ARBA00023040"/>
    </source>
</evidence>
<proteinExistence type="inferred from homology"/>
<dbReference type="PROSITE" id="PS00237">
    <property type="entry name" value="G_PROTEIN_RECEP_F1_1"/>
    <property type="match status" value="3"/>
</dbReference>
<keyword evidence="10 13" id="KW-0675">Receptor</keyword>
<keyword evidence="8 14" id="KW-0472">Membrane</keyword>
<evidence type="ECO:0000256" key="12">
    <source>
        <dbReference type="ARBA" id="ARBA00023224"/>
    </source>
</evidence>
<dbReference type="PANTHER" id="PTHR26451:SF871">
    <property type="entry name" value="ODORANT RECEPTOR-RELATED"/>
    <property type="match status" value="1"/>
</dbReference>
<comment type="caution">
    <text evidence="16">The sequence shown here is derived from an EMBL/GenBank/DDBJ whole genome shotgun (WGS) entry which is preliminary data.</text>
</comment>
<feature type="transmembrane region" description="Helical" evidence="14">
    <location>
        <begin position="167"/>
        <end position="186"/>
    </location>
</feature>
<sequence>GKGSLGFKQMDNRTYFASYSLMEPKGSKPMKQIYFTCSLLLFALIVVINIWLTAIIVLQRALHQPMYFFLCNLCVNYVYGAAGFYPKFLHDLMLDSYVIPSYMCELQAFWMENISYPLILTLMVPKDSKSYQYVYFSCFLLLYLLILWINIHLILVIITEKALHEPMYVFVCFLCMNVVYGASGFYPKFLFNLIMDSYVISSHMCALQTFVIYSSLLCEFTILTVMSYDRYVAICKPLEYHSKLTKSTCVKLILLSWLVPNICVTTAVLLANLRPFCKNHIDKFYCDNWSTVKLSCTPSFVNNVYGYIVAVIFLSCVAIIIVSYVKLVNSCKASIENKRKFWQTCLPHVILLINFTFTLLFDIMYSRYGTNEIPESLQCFLALELVTISPVINPLVYGLNVTAVRRRICTLCFTPRQRSVLYLQSMANETSYATYVLMKPNDSKSFRHIYFVCFLVLYIMILLVNAWVGVVIFLERALHKPMYIFLCNLCVNDIYGAAGFYPKFLHDLLLDSYVIPSYMCAVQTFVIYSSVMCDCTTVTVMAYDRHVAICQPLEYHTKLNKLSCSILIGFCWILPFVYMTVIVVLSNRRKLCRYTINKLYCDNWSMVKLSCESYDINNIVGFFVISFYSCMCVFIIFSYVKLIMACKASLECRMKFWQTCMPHIFTVVNYIIAIFFDAMYSRYGSGGLSEYLQHFLTLEMLIVPPLINPIIYGLKLQEVRTRIMKSVKNIGLETLQFWPDLWSSCLCVVIVFERALHQPMYIFLCNLCINGIFGATGFYPKFLHDLLLNSFVIPSYMCALQSFVIYSSVKCEYSILAAMAYDRHVAICQPLDYHTRMNHATCVLLLFFCWIVPFISTLVALLLTNKLVLCRNQIEKLYCDNWSMVKLSCESTNTNNIYGLISISFHLCIFLVIIVSYVKLAIACKSSLECRRKFWQTCMPHLISLVNFSVAMLFDTMYSRYGTSDFPDDLRNFLALEIIIMPPLLNPLIYGLNLKEIRKRILKLCKITLKLS</sequence>
<evidence type="ECO:0000256" key="5">
    <source>
        <dbReference type="ARBA" id="ARBA00022725"/>
    </source>
</evidence>
<keyword evidence="2" id="KW-1003">Cell membrane</keyword>
<feature type="transmembrane region" description="Helical" evidence="14">
    <location>
        <begin position="843"/>
        <end position="863"/>
    </location>
</feature>
<evidence type="ECO:0000256" key="13">
    <source>
        <dbReference type="RuleBase" id="RU000688"/>
    </source>
</evidence>
<keyword evidence="5" id="KW-0552">Olfaction</keyword>
<dbReference type="AlphaFoldDB" id="A0A553R6W8"/>
<dbReference type="GO" id="GO:0005549">
    <property type="term" value="F:odorant binding"/>
    <property type="evidence" value="ECO:0007669"/>
    <property type="project" value="TreeGrafter"/>
</dbReference>
<dbReference type="GO" id="GO:0004930">
    <property type="term" value="F:G protein-coupled receptor activity"/>
    <property type="evidence" value="ECO:0007669"/>
    <property type="project" value="UniProtKB-KW"/>
</dbReference>
<dbReference type="InterPro" id="IPR052921">
    <property type="entry name" value="GPCR1_Superfamily_Member"/>
</dbReference>
<dbReference type="FunFam" id="1.20.1070.10:FF:000024">
    <property type="entry name" value="Olfactory receptor"/>
    <property type="match status" value="3"/>
</dbReference>
<feature type="transmembrane region" description="Helical" evidence="14">
    <location>
        <begin position="564"/>
        <end position="585"/>
    </location>
</feature>
<dbReference type="Gene3D" id="1.20.1070.10">
    <property type="entry name" value="Rhodopsin 7-helix transmembrane proteins"/>
    <property type="match status" value="4"/>
</dbReference>
<evidence type="ECO:0000256" key="4">
    <source>
        <dbReference type="ARBA" id="ARBA00022692"/>
    </source>
</evidence>
<feature type="transmembrane region" description="Helical" evidence="14">
    <location>
        <begin position="346"/>
        <end position="368"/>
    </location>
</feature>
<feature type="transmembrane region" description="Helical" evidence="14">
    <location>
        <begin position="206"/>
        <end position="228"/>
    </location>
</feature>